<evidence type="ECO:0000256" key="3">
    <source>
        <dbReference type="ARBA" id="ARBA00023004"/>
    </source>
</evidence>
<dbReference type="SMART" id="SM00267">
    <property type="entry name" value="GGDEF"/>
    <property type="match status" value="1"/>
</dbReference>
<dbReference type="InterPro" id="IPR035965">
    <property type="entry name" value="PAS-like_dom_sf"/>
</dbReference>
<dbReference type="InterPro" id="IPR012312">
    <property type="entry name" value="Hemerythrin-like"/>
</dbReference>
<dbReference type="InterPro" id="IPR052163">
    <property type="entry name" value="DGC-Regulatory_Protein"/>
</dbReference>
<dbReference type="Proteomes" id="UP000482487">
    <property type="component" value="Unassembled WGS sequence"/>
</dbReference>
<dbReference type="PROSITE" id="PS50113">
    <property type="entry name" value="PAC"/>
    <property type="match status" value="1"/>
</dbReference>
<evidence type="ECO:0000313" key="8">
    <source>
        <dbReference type="Proteomes" id="UP000482487"/>
    </source>
</evidence>
<dbReference type="OrthoDB" id="9812260at2"/>
<evidence type="ECO:0000259" key="4">
    <source>
        <dbReference type="PROSITE" id="PS50112"/>
    </source>
</evidence>
<keyword evidence="2" id="KW-0479">Metal-binding</keyword>
<feature type="domain" description="PAS" evidence="4">
    <location>
        <begin position="10"/>
        <end position="80"/>
    </location>
</feature>
<dbReference type="GO" id="GO:0003824">
    <property type="term" value="F:catalytic activity"/>
    <property type="evidence" value="ECO:0007669"/>
    <property type="project" value="UniProtKB-ARBA"/>
</dbReference>
<dbReference type="Pfam" id="PF00990">
    <property type="entry name" value="GGDEF"/>
    <property type="match status" value="1"/>
</dbReference>
<dbReference type="NCBIfam" id="TIGR00254">
    <property type="entry name" value="GGDEF"/>
    <property type="match status" value="1"/>
</dbReference>
<dbReference type="InterPro" id="IPR035938">
    <property type="entry name" value="Hemerythrin-like_sf"/>
</dbReference>
<evidence type="ECO:0000256" key="1">
    <source>
        <dbReference type="ARBA" id="ARBA00010587"/>
    </source>
</evidence>
<feature type="domain" description="GGDEF" evidence="6">
    <location>
        <begin position="168"/>
        <end position="301"/>
    </location>
</feature>
<gene>
    <name evidence="7" type="ORF">GTA51_17580</name>
</gene>
<dbReference type="CDD" id="cd12107">
    <property type="entry name" value="Hemerythrin"/>
    <property type="match status" value="1"/>
</dbReference>
<protein>
    <submittedName>
        <fullName evidence="7">Diguanylate cyclase</fullName>
    </submittedName>
</protein>
<dbReference type="Pfam" id="PF08447">
    <property type="entry name" value="PAS_3"/>
    <property type="match status" value="1"/>
</dbReference>
<feature type="domain" description="PAC" evidence="5">
    <location>
        <begin position="84"/>
        <end position="136"/>
    </location>
</feature>
<comment type="similarity">
    <text evidence="1">Belongs to the hemerythrin family.</text>
</comment>
<name>A0A7C9IP88_9BACT</name>
<keyword evidence="8" id="KW-1185">Reference proteome</keyword>
<dbReference type="Gene3D" id="3.30.450.20">
    <property type="entry name" value="PAS domain"/>
    <property type="match status" value="1"/>
</dbReference>
<comment type="caution">
    <text evidence="7">The sequence shown here is derived from an EMBL/GenBank/DDBJ whole genome shotgun (WGS) entry which is preliminary data.</text>
</comment>
<dbReference type="Pfam" id="PF01814">
    <property type="entry name" value="Hemerythrin"/>
    <property type="match status" value="1"/>
</dbReference>
<evidence type="ECO:0000313" key="7">
    <source>
        <dbReference type="EMBL" id="MYL84926.1"/>
    </source>
</evidence>
<dbReference type="PANTHER" id="PTHR46663:SF4">
    <property type="entry name" value="DIGUANYLATE CYCLASE DGCT-RELATED"/>
    <property type="match status" value="1"/>
</dbReference>
<dbReference type="InterPro" id="IPR000160">
    <property type="entry name" value="GGDEF_dom"/>
</dbReference>
<dbReference type="FunFam" id="3.30.70.270:FF:000001">
    <property type="entry name" value="Diguanylate cyclase domain protein"/>
    <property type="match status" value="1"/>
</dbReference>
<reference evidence="7 8" key="1">
    <citation type="submission" date="2020-01" db="EMBL/GenBank/DDBJ databases">
        <title>Genome sequence of Desulfovibrio aerotolerans DSM 16695(T).</title>
        <authorList>
            <person name="Karnachuk O."/>
            <person name="Avakyan M."/>
            <person name="Mardanov A."/>
            <person name="Kadnikov V."/>
            <person name="Ravin N."/>
        </authorList>
    </citation>
    <scope>NUCLEOTIDE SEQUENCE [LARGE SCALE GENOMIC DNA]</scope>
    <source>
        <strain evidence="7 8">DSM 16695</strain>
    </source>
</reference>
<dbReference type="InterPro" id="IPR000700">
    <property type="entry name" value="PAS-assoc_C"/>
</dbReference>
<dbReference type="SMART" id="SM00086">
    <property type="entry name" value="PAC"/>
    <property type="match status" value="1"/>
</dbReference>
<dbReference type="SUPFAM" id="SSF55073">
    <property type="entry name" value="Nucleotide cyclase"/>
    <property type="match status" value="1"/>
</dbReference>
<dbReference type="SMART" id="SM00091">
    <property type="entry name" value="PAS"/>
    <property type="match status" value="1"/>
</dbReference>
<evidence type="ECO:0000256" key="2">
    <source>
        <dbReference type="ARBA" id="ARBA00022723"/>
    </source>
</evidence>
<proteinExistence type="inferred from homology"/>
<organism evidence="7 8">
    <name type="scientific">Solidesulfovibrio aerotolerans</name>
    <dbReference type="NCBI Taxonomy" id="295255"/>
    <lineage>
        <taxon>Bacteria</taxon>
        <taxon>Pseudomonadati</taxon>
        <taxon>Thermodesulfobacteriota</taxon>
        <taxon>Desulfovibrionia</taxon>
        <taxon>Desulfovibrionales</taxon>
        <taxon>Desulfovibrionaceae</taxon>
        <taxon>Solidesulfovibrio</taxon>
    </lineage>
</organism>
<dbReference type="RefSeq" id="WP_160963416.1">
    <property type="nucleotide sequence ID" value="NZ_WVUD01000047.1"/>
</dbReference>
<dbReference type="NCBIfam" id="TIGR00229">
    <property type="entry name" value="sensory_box"/>
    <property type="match status" value="1"/>
</dbReference>
<dbReference type="InterPro" id="IPR043128">
    <property type="entry name" value="Rev_trsase/Diguanyl_cyclase"/>
</dbReference>
<dbReference type="Gene3D" id="1.20.120.50">
    <property type="entry name" value="Hemerythrin-like"/>
    <property type="match status" value="1"/>
</dbReference>
<dbReference type="SUPFAM" id="SSF55785">
    <property type="entry name" value="PYP-like sensor domain (PAS domain)"/>
    <property type="match status" value="1"/>
</dbReference>
<evidence type="ECO:0000259" key="6">
    <source>
        <dbReference type="PROSITE" id="PS50887"/>
    </source>
</evidence>
<dbReference type="PANTHER" id="PTHR46663">
    <property type="entry name" value="DIGUANYLATE CYCLASE DGCT-RELATED"/>
    <property type="match status" value="1"/>
</dbReference>
<dbReference type="GO" id="GO:0046872">
    <property type="term" value="F:metal ion binding"/>
    <property type="evidence" value="ECO:0007669"/>
    <property type="project" value="UniProtKB-KW"/>
</dbReference>
<dbReference type="CDD" id="cd01949">
    <property type="entry name" value="GGDEF"/>
    <property type="match status" value="1"/>
</dbReference>
<dbReference type="InterPro" id="IPR012827">
    <property type="entry name" value="Hemerythrin_metal-bd"/>
</dbReference>
<dbReference type="SUPFAM" id="SSF47188">
    <property type="entry name" value="Hemerythrin-like"/>
    <property type="match status" value="1"/>
</dbReference>
<sequence>MVERFCNHSELELFTSAFTHAAIGMAIVDLSGKWIRVNKSLCGMVGYSESEMPDLTFQDITHPDDLEIDLENIQRLLRKEIPSYQLEKRYFKKTGDTLHILLSVSLICDTDGNPQFFISQIQDFTKVKTYEEELLKLASEDYLTRIGNRRFFYEQSAREITRAARSEEPLTLLMLDIDHFKNTNDTYGHEVGDVVLQKIANICKESVRSIDIVGRIGGEEFAILLLDTDYEGSHIAAERLRKNVANAAIESHSNILRTTVSIGAVTFWGDSKTIDFRLHHADEALYRAKNLGRNRVEYYIDPEDIYFSPSKLYQTGLIHLQWSKRYKSGNQTIDSQHHHLFQLSNRLLSAIIAGESKEHCLNLINALIEHVKEHFRDESEVFLSANYEDSENHCKIHDKLLGQCADLAEKYKHDSLSLGEILVFLASEVIHNHMIIEDKKFFKCI</sequence>
<dbReference type="CDD" id="cd00130">
    <property type="entry name" value="PAS"/>
    <property type="match status" value="1"/>
</dbReference>
<dbReference type="AlphaFoldDB" id="A0A7C9IP88"/>
<dbReference type="InterPro" id="IPR000014">
    <property type="entry name" value="PAS"/>
</dbReference>
<dbReference type="InterPro" id="IPR001610">
    <property type="entry name" value="PAC"/>
</dbReference>
<evidence type="ECO:0000259" key="5">
    <source>
        <dbReference type="PROSITE" id="PS50113"/>
    </source>
</evidence>
<dbReference type="NCBIfam" id="TIGR02481">
    <property type="entry name" value="hemeryth_dom"/>
    <property type="match status" value="1"/>
</dbReference>
<dbReference type="InterPro" id="IPR029787">
    <property type="entry name" value="Nucleotide_cyclase"/>
</dbReference>
<dbReference type="PROSITE" id="PS50112">
    <property type="entry name" value="PAS"/>
    <property type="match status" value="1"/>
</dbReference>
<accession>A0A7C9IP88</accession>
<keyword evidence="3" id="KW-0408">Iron</keyword>
<dbReference type="PROSITE" id="PS50887">
    <property type="entry name" value="GGDEF"/>
    <property type="match status" value="1"/>
</dbReference>
<dbReference type="EMBL" id="WVUD01000047">
    <property type="protein sequence ID" value="MYL84926.1"/>
    <property type="molecule type" value="Genomic_DNA"/>
</dbReference>
<dbReference type="Gene3D" id="3.30.70.270">
    <property type="match status" value="1"/>
</dbReference>
<dbReference type="InterPro" id="IPR013655">
    <property type="entry name" value="PAS_fold_3"/>
</dbReference>